<keyword evidence="1" id="KW-0472">Membrane</keyword>
<evidence type="ECO:0000256" key="1">
    <source>
        <dbReference type="SAM" id="Phobius"/>
    </source>
</evidence>
<gene>
    <name evidence="2" type="ORF">DICVIV_13087</name>
</gene>
<dbReference type="InterPro" id="IPR037185">
    <property type="entry name" value="EmrE-like"/>
</dbReference>
<organism evidence="2 3">
    <name type="scientific">Dictyocaulus viviparus</name>
    <name type="common">Bovine lungworm</name>
    <dbReference type="NCBI Taxonomy" id="29172"/>
    <lineage>
        <taxon>Eukaryota</taxon>
        <taxon>Metazoa</taxon>
        <taxon>Ecdysozoa</taxon>
        <taxon>Nematoda</taxon>
        <taxon>Chromadorea</taxon>
        <taxon>Rhabditida</taxon>
        <taxon>Rhabditina</taxon>
        <taxon>Rhabditomorpha</taxon>
        <taxon>Strongyloidea</taxon>
        <taxon>Metastrongylidae</taxon>
        <taxon>Dictyocaulus</taxon>
    </lineage>
</organism>
<feature type="transmembrane region" description="Helical" evidence="1">
    <location>
        <begin position="101"/>
        <end position="121"/>
    </location>
</feature>
<dbReference type="OrthoDB" id="10062838at2759"/>
<dbReference type="PANTHER" id="PTHR19346:SF4">
    <property type="entry name" value="SUGAR PHOSPHATE TRANSPORTER DOMAIN-CONTAINING PROTEIN"/>
    <property type="match status" value="1"/>
</dbReference>
<feature type="transmembrane region" description="Helical" evidence="1">
    <location>
        <begin position="76"/>
        <end position="95"/>
    </location>
</feature>
<feature type="transmembrane region" description="Helical" evidence="1">
    <location>
        <begin position="167"/>
        <end position="186"/>
    </location>
</feature>
<dbReference type="STRING" id="29172.A0A0D8X8S0"/>
<dbReference type="PANTHER" id="PTHR19346">
    <property type="entry name" value="SUGAR PHOSPHATE TRANSPORTER DOMAIN-CONTAINING PROTEIN"/>
    <property type="match status" value="1"/>
</dbReference>
<keyword evidence="1" id="KW-1133">Transmembrane helix</keyword>
<protein>
    <recommendedName>
        <fullName evidence="4">EamA domain-containing protein</fullName>
    </recommendedName>
</protein>
<reference evidence="2 3" key="1">
    <citation type="submission" date="2013-11" db="EMBL/GenBank/DDBJ databases">
        <title>Draft genome of the bovine lungworm Dictyocaulus viviparus.</title>
        <authorList>
            <person name="Mitreva M."/>
        </authorList>
    </citation>
    <scope>NUCLEOTIDE SEQUENCE [LARGE SCALE GENOMIC DNA]</scope>
    <source>
        <strain evidence="2 3">HannoverDv2000</strain>
    </source>
</reference>
<reference evidence="3" key="2">
    <citation type="journal article" date="2016" name="Sci. Rep.">
        <title>Dictyocaulus viviparus genome, variome and transcriptome elucidate lungworm biology and support future intervention.</title>
        <authorList>
            <person name="McNulty S.N."/>
            <person name="Strube C."/>
            <person name="Rosa B.A."/>
            <person name="Martin J.C."/>
            <person name="Tyagi R."/>
            <person name="Choi Y.J."/>
            <person name="Wang Q."/>
            <person name="Hallsworth Pepin K."/>
            <person name="Zhang X."/>
            <person name="Ozersky P."/>
            <person name="Wilson R.K."/>
            <person name="Sternberg P.W."/>
            <person name="Gasser R.B."/>
            <person name="Mitreva M."/>
        </authorList>
    </citation>
    <scope>NUCLEOTIDE SEQUENCE [LARGE SCALE GENOMIC DNA]</scope>
    <source>
        <strain evidence="3">HannoverDv2000</strain>
    </source>
</reference>
<name>A0A0D8X8S0_DICVI</name>
<dbReference type="InterPro" id="IPR026505">
    <property type="entry name" value="Solute_c_fam_35_mem_F3/F4"/>
</dbReference>
<dbReference type="EMBL" id="KN716956">
    <property type="protein sequence ID" value="KJH40948.1"/>
    <property type="molecule type" value="Genomic_DNA"/>
</dbReference>
<sequence>MFYRDSSSIFGEGSIKPKSVFFKVGPFLLFWIGANYTYAASLLYISASMATSISSCNAAMVYMLAILLLGDKFMPIKLLSVGFAVAGVFVLSLGGEIKVKWQGIALSVCSAASAALYKVLFKRLLGNANLGQVSLFMTCLGFLNLVFNWIPALILLLTNVEHVEISYIPWAPVTGTALLSLGTSFLKKYFKYC</sequence>
<evidence type="ECO:0000313" key="2">
    <source>
        <dbReference type="EMBL" id="KJH40948.1"/>
    </source>
</evidence>
<dbReference type="SUPFAM" id="SSF103481">
    <property type="entry name" value="Multidrug resistance efflux transporter EmrE"/>
    <property type="match status" value="1"/>
</dbReference>
<evidence type="ECO:0008006" key="4">
    <source>
        <dbReference type="Google" id="ProtNLM"/>
    </source>
</evidence>
<accession>A0A0D8X8S0</accession>
<feature type="transmembrane region" description="Helical" evidence="1">
    <location>
        <begin position="44"/>
        <end position="69"/>
    </location>
</feature>
<keyword evidence="3" id="KW-1185">Reference proteome</keyword>
<keyword evidence="1" id="KW-0812">Transmembrane</keyword>
<feature type="transmembrane region" description="Helical" evidence="1">
    <location>
        <begin position="20"/>
        <end position="38"/>
    </location>
</feature>
<dbReference type="Proteomes" id="UP000053766">
    <property type="component" value="Unassembled WGS sequence"/>
</dbReference>
<evidence type="ECO:0000313" key="3">
    <source>
        <dbReference type="Proteomes" id="UP000053766"/>
    </source>
</evidence>
<proteinExistence type="predicted"/>
<feature type="transmembrane region" description="Helical" evidence="1">
    <location>
        <begin position="133"/>
        <end position="155"/>
    </location>
</feature>
<dbReference type="AlphaFoldDB" id="A0A0D8X8S0"/>